<dbReference type="RefSeq" id="WP_142095495.1">
    <property type="nucleotide sequence ID" value="NZ_VIGH01000002.1"/>
</dbReference>
<protein>
    <submittedName>
        <fullName evidence="2">Lipid droplet-associated protein</fullName>
    </submittedName>
</protein>
<reference evidence="2 3" key="1">
    <citation type="submission" date="2019-06" db="EMBL/GenBank/DDBJ databases">
        <title>Rhodococcus spaelei sp. nov., isolated from a cave.</title>
        <authorList>
            <person name="Lee S.D."/>
        </authorList>
    </citation>
    <scope>NUCLEOTIDE SEQUENCE [LARGE SCALE GENOMIC DNA]</scope>
    <source>
        <strain evidence="2 3">C9-5</strain>
    </source>
</reference>
<dbReference type="NCBIfam" id="NF033649">
    <property type="entry name" value="LipDrop_Rv1109c"/>
    <property type="match status" value="1"/>
</dbReference>
<name>A0A541BNL8_9NOCA</name>
<evidence type="ECO:0000313" key="2">
    <source>
        <dbReference type="EMBL" id="TQF73894.1"/>
    </source>
</evidence>
<dbReference type="InterPro" id="IPR047728">
    <property type="entry name" value="LipDrop-assoc"/>
</dbReference>
<gene>
    <name evidence="2" type="ORF">FK531_04250</name>
</gene>
<evidence type="ECO:0000313" key="3">
    <source>
        <dbReference type="Proteomes" id="UP000316256"/>
    </source>
</evidence>
<dbReference type="OrthoDB" id="3544242at2"/>
<keyword evidence="3" id="KW-1185">Reference proteome</keyword>
<sequence length="208" mass="22188">MIRPPFAARVAAGIAATVVEEVQKLPTTAVTLPMTTVSQVLQTSMRIQQSMTALAIKGDEALAILFHTTEEQPQWATFDEDLEPPATNGAVSGSPSANTKSPSTDAKPANQGRFELYSMSPPVDAPAKAPAPAKTRTAAPAKPAAPVERPEIAEYLDYDNLTLAQLRARLRTLSVDELESLLAYENGSLGRAPFQTMLGNRITTANSK</sequence>
<evidence type="ECO:0000256" key="1">
    <source>
        <dbReference type="SAM" id="MobiDB-lite"/>
    </source>
</evidence>
<feature type="region of interest" description="Disordered" evidence="1">
    <location>
        <begin position="80"/>
        <end position="109"/>
    </location>
</feature>
<comment type="caution">
    <text evidence="2">The sequence shown here is derived from an EMBL/GenBank/DDBJ whole genome shotgun (WGS) entry which is preliminary data.</text>
</comment>
<dbReference type="EMBL" id="VIGH01000002">
    <property type="protein sequence ID" value="TQF73894.1"/>
    <property type="molecule type" value="Genomic_DNA"/>
</dbReference>
<dbReference type="Proteomes" id="UP000316256">
    <property type="component" value="Unassembled WGS sequence"/>
</dbReference>
<feature type="compositionally biased region" description="Polar residues" evidence="1">
    <location>
        <begin position="89"/>
        <end position="104"/>
    </location>
</feature>
<dbReference type="AlphaFoldDB" id="A0A541BNL8"/>
<feature type="region of interest" description="Disordered" evidence="1">
    <location>
        <begin position="121"/>
        <end position="145"/>
    </location>
</feature>
<organism evidence="2 3">
    <name type="scientific">Rhodococcus spelaei</name>
    <dbReference type="NCBI Taxonomy" id="2546320"/>
    <lineage>
        <taxon>Bacteria</taxon>
        <taxon>Bacillati</taxon>
        <taxon>Actinomycetota</taxon>
        <taxon>Actinomycetes</taxon>
        <taxon>Mycobacteriales</taxon>
        <taxon>Nocardiaceae</taxon>
        <taxon>Rhodococcus</taxon>
    </lineage>
</organism>
<accession>A0A541BNL8</accession>
<proteinExistence type="predicted"/>